<organism evidence="1 2">
    <name type="scientific">Quercus rubra</name>
    <name type="common">Northern red oak</name>
    <name type="synonym">Quercus borealis</name>
    <dbReference type="NCBI Taxonomy" id="3512"/>
    <lineage>
        <taxon>Eukaryota</taxon>
        <taxon>Viridiplantae</taxon>
        <taxon>Streptophyta</taxon>
        <taxon>Embryophyta</taxon>
        <taxon>Tracheophyta</taxon>
        <taxon>Spermatophyta</taxon>
        <taxon>Magnoliopsida</taxon>
        <taxon>eudicotyledons</taxon>
        <taxon>Gunneridae</taxon>
        <taxon>Pentapetalae</taxon>
        <taxon>rosids</taxon>
        <taxon>fabids</taxon>
        <taxon>Fagales</taxon>
        <taxon>Fagaceae</taxon>
        <taxon>Quercus</taxon>
    </lineage>
</organism>
<dbReference type="CDD" id="cd09272">
    <property type="entry name" value="RNase_HI_RT_Ty1"/>
    <property type="match status" value="1"/>
</dbReference>
<dbReference type="PANTHER" id="PTHR11439:SF521">
    <property type="entry name" value="RNA-DIRECTED DNA POLYMERASE"/>
    <property type="match status" value="1"/>
</dbReference>
<keyword evidence="2" id="KW-1185">Reference proteome</keyword>
<comment type="caution">
    <text evidence="1">The sequence shown here is derived from an EMBL/GenBank/DDBJ whole genome shotgun (WGS) entry which is preliminary data.</text>
</comment>
<evidence type="ECO:0000313" key="2">
    <source>
        <dbReference type="Proteomes" id="UP001324115"/>
    </source>
</evidence>
<gene>
    <name evidence="1" type="ORF">RGQ29_028376</name>
</gene>
<evidence type="ECO:0000313" key="1">
    <source>
        <dbReference type="EMBL" id="KAK4578206.1"/>
    </source>
</evidence>
<evidence type="ECO:0008006" key="3">
    <source>
        <dbReference type="Google" id="ProtNLM"/>
    </source>
</evidence>
<protein>
    <recommendedName>
        <fullName evidence="3">Retrovirus-related Pol polyprotein from transposon TNT 1-94</fullName>
    </recommendedName>
</protein>
<name>A0AAN7ERM1_QUERU</name>
<sequence>MFLTNCTRPNIAYNVGRLIRCTYNPSIEHWDAISRLLRYLKSTFDYGLSYCGYPAILEGYCDANWISDIDEVKPTSGYVFTLAGGAVSWKSSKQTCIARSTMEFELVALKKAGSEAEWFRSLLIDIPLYTNSIASICIHCDCQAAIACANNKIYHGKSRHIP</sequence>
<dbReference type="Proteomes" id="UP001324115">
    <property type="component" value="Unassembled WGS sequence"/>
</dbReference>
<accession>A0AAN7ERM1</accession>
<proteinExistence type="predicted"/>
<dbReference type="InterPro" id="IPR043502">
    <property type="entry name" value="DNA/RNA_pol_sf"/>
</dbReference>
<reference evidence="1 2" key="1">
    <citation type="journal article" date="2023" name="G3 (Bethesda)">
        <title>A haplotype-resolved chromosome-scale genome for Quercus rubra L. provides insights into the genetics of adaptive traits for red oak species.</title>
        <authorList>
            <person name="Kapoor B."/>
            <person name="Jenkins J."/>
            <person name="Schmutz J."/>
            <person name="Zhebentyayeva T."/>
            <person name="Kuelheim C."/>
            <person name="Coggeshall M."/>
            <person name="Heim C."/>
            <person name="Lasky J.R."/>
            <person name="Leites L."/>
            <person name="Islam-Faridi N."/>
            <person name="Romero-Severson J."/>
            <person name="DeLeo V.L."/>
            <person name="Lucas S.M."/>
            <person name="Lazic D."/>
            <person name="Gailing O."/>
            <person name="Carlson J."/>
            <person name="Staton M."/>
        </authorList>
    </citation>
    <scope>NUCLEOTIDE SEQUENCE [LARGE SCALE GENOMIC DNA]</scope>
    <source>
        <strain evidence="1">Pseudo-F2</strain>
    </source>
</reference>
<dbReference type="SUPFAM" id="SSF56672">
    <property type="entry name" value="DNA/RNA polymerases"/>
    <property type="match status" value="1"/>
</dbReference>
<dbReference type="PANTHER" id="PTHR11439">
    <property type="entry name" value="GAG-POL-RELATED RETROTRANSPOSON"/>
    <property type="match status" value="1"/>
</dbReference>
<dbReference type="AlphaFoldDB" id="A0AAN7ERM1"/>
<dbReference type="EMBL" id="JAXUIC010000008">
    <property type="protein sequence ID" value="KAK4578206.1"/>
    <property type="molecule type" value="Genomic_DNA"/>
</dbReference>